<dbReference type="EMBL" id="BMIR01000003">
    <property type="protein sequence ID" value="GGE34026.1"/>
    <property type="molecule type" value="Genomic_DNA"/>
</dbReference>
<dbReference type="InterPro" id="IPR036388">
    <property type="entry name" value="WH-like_DNA-bd_sf"/>
</dbReference>
<comment type="similarity">
    <text evidence="1">Belongs to the Nudix hydrolase family.</text>
</comment>
<dbReference type="Proteomes" id="UP000628775">
    <property type="component" value="Unassembled WGS sequence"/>
</dbReference>
<sequence length="259" mass="29620">MAPHEKKIYKTPDGYTSDIAVFTIVSKKEEQKVRESAHKVLKLLLIKRSENNAEGRQNAEGGKWALPGGFVDAIHKETALMAAERELREETGVDGLFLKHFGVYDAFGRDERGWIISSAHYAIVPEHDLAHRQAGDDAAEVRLFTIEEVFQQSLAFDHEEMIRDALTAIERDMVQTTIAQNFLPEEFTLSELQSVLLTVTDSHKIKIDSIFFKRCAQLPFLEKVVAENGEMKKTKRNSYRPSQLYRFNQTNMTKSIWES</sequence>
<dbReference type="AlphaFoldDB" id="A0A8J2VNJ9"/>
<gene>
    <name evidence="3" type="ORF">GCM10011391_10920</name>
</gene>
<dbReference type="Gene3D" id="3.90.79.10">
    <property type="entry name" value="Nucleoside Triphosphate Pyrophosphohydrolase"/>
    <property type="match status" value="1"/>
</dbReference>
<dbReference type="Pfam" id="PF00293">
    <property type="entry name" value="NUDIX"/>
    <property type="match status" value="1"/>
</dbReference>
<dbReference type="PANTHER" id="PTHR43736">
    <property type="entry name" value="ADP-RIBOSE PYROPHOSPHATASE"/>
    <property type="match status" value="1"/>
</dbReference>
<reference evidence="3" key="1">
    <citation type="journal article" date="2014" name="Int. J. Syst. Evol. Microbiol.">
        <title>Complete genome sequence of Corynebacterium casei LMG S-19264T (=DSM 44701T), isolated from a smear-ripened cheese.</title>
        <authorList>
            <consortium name="US DOE Joint Genome Institute (JGI-PGF)"/>
            <person name="Walter F."/>
            <person name="Albersmeier A."/>
            <person name="Kalinowski J."/>
            <person name="Ruckert C."/>
        </authorList>
    </citation>
    <scope>NUCLEOTIDE SEQUENCE</scope>
    <source>
        <strain evidence="3">CGMCC 1.15371</strain>
    </source>
</reference>
<feature type="domain" description="Nudix hydrolase" evidence="2">
    <location>
        <begin position="14"/>
        <end position="166"/>
    </location>
</feature>
<evidence type="ECO:0000313" key="4">
    <source>
        <dbReference type="Proteomes" id="UP000628775"/>
    </source>
</evidence>
<evidence type="ECO:0000259" key="2">
    <source>
        <dbReference type="PROSITE" id="PS51462"/>
    </source>
</evidence>
<protein>
    <submittedName>
        <fullName evidence="3">ADP-ribose pyrophosphatase</fullName>
    </submittedName>
</protein>
<dbReference type="InterPro" id="IPR000086">
    <property type="entry name" value="NUDIX_hydrolase_dom"/>
</dbReference>
<dbReference type="Gene3D" id="1.10.10.10">
    <property type="entry name" value="Winged helix-like DNA-binding domain superfamily/Winged helix DNA-binding domain"/>
    <property type="match status" value="1"/>
</dbReference>
<dbReference type="InterPro" id="IPR015797">
    <property type="entry name" value="NUDIX_hydrolase-like_dom_sf"/>
</dbReference>
<reference evidence="3" key="2">
    <citation type="submission" date="2020-09" db="EMBL/GenBank/DDBJ databases">
        <authorList>
            <person name="Sun Q."/>
            <person name="Zhou Y."/>
        </authorList>
    </citation>
    <scope>NUCLEOTIDE SEQUENCE</scope>
    <source>
        <strain evidence="3">CGMCC 1.15371</strain>
    </source>
</reference>
<dbReference type="PROSITE" id="PS51462">
    <property type="entry name" value="NUDIX"/>
    <property type="match status" value="1"/>
</dbReference>
<proteinExistence type="inferred from homology"/>
<evidence type="ECO:0000313" key="3">
    <source>
        <dbReference type="EMBL" id="GGE34026.1"/>
    </source>
</evidence>
<dbReference type="CDD" id="cd18873">
    <property type="entry name" value="NUDIX_NadM_like"/>
    <property type="match status" value="1"/>
</dbReference>
<dbReference type="InterPro" id="IPR036390">
    <property type="entry name" value="WH_DNA-bd_sf"/>
</dbReference>
<dbReference type="PANTHER" id="PTHR43736:SF1">
    <property type="entry name" value="DIHYDRONEOPTERIN TRIPHOSPHATE DIPHOSPHATASE"/>
    <property type="match status" value="1"/>
</dbReference>
<name>A0A8J2VNJ9_9BACL</name>
<keyword evidence="4" id="KW-1185">Reference proteome</keyword>
<comment type="caution">
    <text evidence="3">The sequence shown here is derived from an EMBL/GenBank/DDBJ whole genome shotgun (WGS) entry which is preliminary data.</text>
</comment>
<evidence type="ECO:0000256" key="1">
    <source>
        <dbReference type="ARBA" id="ARBA00005582"/>
    </source>
</evidence>
<dbReference type="RefSeq" id="WP_188690268.1">
    <property type="nucleotide sequence ID" value="NZ_BMIR01000003.1"/>
</dbReference>
<dbReference type="SUPFAM" id="SSF55811">
    <property type="entry name" value="Nudix"/>
    <property type="match status" value="1"/>
</dbReference>
<accession>A0A8J2VNJ9</accession>
<dbReference type="SUPFAM" id="SSF46785">
    <property type="entry name" value="Winged helix' DNA-binding domain"/>
    <property type="match status" value="1"/>
</dbReference>
<organism evidence="3 4">
    <name type="scientific">Pullulanibacillus camelliae</name>
    <dbReference type="NCBI Taxonomy" id="1707096"/>
    <lineage>
        <taxon>Bacteria</taxon>
        <taxon>Bacillati</taxon>
        <taxon>Bacillota</taxon>
        <taxon>Bacilli</taxon>
        <taxon>Bacillales</taxon>
        <taxon>Sporolactobacillaceae</taxon>
        <taxon>Pullulanibacillus</taxon>
    </lineage>
</organism>
<dbReference type="InterPro" id="IPR054105">
    <property type="entry name" value="WHD_NrtR"/>
</dbReference>
<dbReference type="Pfam" id="PF21906">
    <property type="entry name" value="WHD_NrtR"/>
    <property type="match status" value="1"/>
</dbReference>